<gene>
    <name evidence="2" type="ORF">ILYODFUR_034091</name>
</gene>
<protein>
    <submittedName>
        <fullName evidence="2">Uncharacterized protein</fullName>
    </submittedName>
</protein>
<dbReference type="Proteomes" id="UP001482620">
    <property type="component" value="Unassembled WGS sequence"/>
</dbReference>
<feature type="region of interest" description="Disordered" evidence="1">
    <location>
        <begin position="1"/>
        <end position="112"/>
    </location>
</feature>
<feature type="compositionally biased region" description="Basic residues" evidence="1">
    <location>
        <begin position="92"/>
        <end position="103"/>
    </location>
</feature>
<sequence length="184" mass="20153">MESPRGALSSTPTGTPRRPGTPDYRSARRPNRQSETCPQPEGAGMRPSHPPGWGWPCVSRSGLAQPGTARSNPTTRRSPMSPDQRPGTRVGPRLRRTGRRHVPRFSSPHEGGTIITTVKEPQIIAVPDLAKLTSIIENPTLLKEESAKITKIIQEGRGFAAARKAPAGIRRRAKLVKHHHKPKE</sequence>
<evidence type="ECO:0000313" key="3">
    <source>
        <dbReference type="Proteomes" id="UP001482620"/>
    </source>
</evidence>
<dbReference type="EMBL" id="JAHRIQ010063948">
    <property type="protein sequence ID" value="MEQ2242275.1"/>
    <property type="molecule type" value="Genomic_DNA"/>
</dbReference>
<accession>A0ABV0UAR1</accession>
<keyword evidence="3" id="KW-1185">Reference proteome</keyword>
<organism evidence="2 3">
    <name type="scientific">Ilyodon furcidens</name>
    <name type="common">goldbreast splitfin</name>
    <dbReference type="NCBI Taxonomy" id="33524"/>
    <lineage>
        <taxon>Eukaryota</taxon>
        <taxon>Metazoa</taxon>
        <taxon>Chordata</taxon>
        <taxon>Craniata</taxon>
        <taxon>Vertebrata</taxon>
        <taxon>Euteleostomi</taxon>
        <taxon>Actinopterygii</taxon>
        <taxon>Neopterygii</taxon>
        <taxon>Teleostei</taxon>
        <taxon>Neoteleostei</taxon>
        <taxon>Acanthomorphata</taxon>
        <taxon>Ovalentaria</taxon>
        <taxon>Atherinomorphae</taxon>
        <taxon>Cyprinodontiformes</taxon>
        <taxon>Goodeidae</taxon>
        <taxon>Ilyodon</taxon>
    </lineage>
</organism>
<comment type="caution">
    <text evidence="2">The sequence shown here is derived from an EMBL/GenBank/DDBJ whole genome shotgun (WGS) entry which is preliminary data.</text>
</comment>
<feature type="compositionally biased region" description="Low complexity" evidence="1">
    <location>
        <begin position="11"/>
        <end position="22"/>
    </location>
</feature>
<feature type="compositionally biased region" description="Polar residues" evidence="1">
    <location>
        <begin position="68"/>
        <end position="78"/>
    </location>
</feature>
<reference evidence="2 3" key="1">
    <citation type="submission" date="2021-06" db="EMBL/GenBank/DDBJ databases">
        <authorList>
            <person name="Palmer J.M."/>
        </authorList>
    </citation>
    <scope>NUCLEOTIDE SEQUENCE [LARGE SCALE GENOMIC DNA]</scope>
    <source>
        <strain evidence="3">if_2019</strain>
        <tissue evidence="2">Muscle</tissue>
    </source>
</reference>
<evidence type="ECO:0000313" key="2">
    <source>
        <dbReference type="EMBL" id="MEQ2242275.1"/>
    </source>
</evidence>
<evidence type="ECO:0000256" key="1">
    <source>
        <dbReference type="SAM" id="MobiDB-lite"/>
    </source>
</evidence>
<proteinExistence type="predicted"/>
<name>A0ABV0UAR1_9TELE</name>